<reference evidence="1" key="1">
    <citation type="submission" date="2014-11" db="EMBL/GenBank/DDBJ databases">
        <authorList>
            <person name="Amaro Gonzalez C."/>
        </authorList>
    </citation>
    <scope>NUCLEOTIDE SEQUENCE</scope>
</reference>
<evidence type="ECO:0000313" key="1">
    <source>
        <dbReference type="EMBL" id="JAH43581.1"/>
    </source>
</evidence>
<organism evidence="1">
    <name type="scientific">Anguilla anguilla</name>
    <name type="common">European freshwater eel</name>
    <name type="synonym">Muraena anguilla</name>
    <dbReference type="NCBI Taxonomy" id="7936"/>
    <lineage>
        <taxon>Eukaryota</taxon>
        <taxon>Metazoa</taxon>
        <taxon>Chordata</taxon>
        <taxon>Craniata</taxon>
        <taxon>Vertebrata</taxon>
        <taxon>Euteleostomi</taxon>
        <taxon>Actinopterygii</taxon>
        <taxon>Neopterygii</taxon>
        <taxon>Teleostei</taxon>
        <taxon>Anguilliformes</taxon>
        <taxon>Anguillidae</taxon>
        <taxon>Anguilla</taxon>
    </lineage>
</organism>
<accession>A0A0E9SQJ7</accession>
<dbReference type="AlphaFoldDB" id="A0A0E9SQJ7"/>
<dbReference type="EMBL" id="GBXM01064996">
    <property type="protein sequence ID" value="JAH43581.1"/>
    <property type="molecule type" value="Transcribed_RNA"/>
</dbReference>
<name>A0A0E9SQJ7_ANGAN</name>
<protein>
    <submittedName>
        <fullName evidence="1">Uncharacterized protein</fullName>
    </submittedName>
</protein>
<proteinExistence type="predicted"/>
<sequence length="71" mass="7848">MGRAAAKEMTALPISSVLHFPRLALCSQRRKLQAQNSLYHLLKSSHYLLCTGQTHHMYNIAGALRGSVLEG</sequence>
<reference evidence="1" key="2">
    <citation type="journal article" date="2015" name="Fish Shellfish Immunol.">
        <title>Early steps in the European eel (Anguilla anguilla)-Vibrio vulnificus interaction in the gills: Role of the RtxA13 toxin.</title>
        <authorList>
            <person name="Callol A."/>
            <person name="Pajuelo D."/>
            <person name="Ebbesson L."/>
            <person name="Teles M."/>
            <person name="MacKenzie S."/>
            <person name="Amaro C."/>
        </authorList>
    </citation>
    <scope>NUCLEOTIDE SEQUENCE</scope>
</reference>